<dbReference type="SUPFAM" id="SSF55729">
    <property type="entry name" value="Acyl-CoA N-acyltransferases (Nat)"/>
    <property type="match status" value="1"/>
</dbReference>
<proteinExistence type="predicted"/>
<dbReference type="AlphaFoldDB" id="A0A7J6M0Y9"/>
<organism evidence="2 3">
    <name type="scientific">Perkinsus chesapeaki</name>
    <name type="common">Clam parasite</name>
    <name type="synonym">Perkinsus andrewsi</name>
    <dbReference type="NCBI Taxonomy" id="330153"/>
    <lineage>
        <taxon>Eukaryota</taxon>
        <taxon>Sar</taxon>
        <taxon>Alveolata</taxon>
        <taxon>Perkinsozoa</taxon>
        <taxon>Perkinsea</taxon>
        <taxon>Perkinsida</taxon>
        <taxon>Perkinsidae</taxon>
        <taxon>Perkinsus</taxon>
    </lineage>
</organism>
<evidence type="ECO:0000313" key="2">
    <source>
        <dbReference type="EMBL" id="KAF4664880.1"/>
    </source>
</evidence>
<gene>
    <name evidence="2" type="ORF">FOL47_004894</name>
</gene>
<feature type="domain" description="N-acetyltransferase" evidence="1">
    <location>
        <begin position="1"/>
        <end position="138"/>
    </location>
</feature>
<dbReference type="GO" id="GO:0016747">
    <property type="term" value="F:acyltransferase activity, transferring groups other than amino-acyl groups"/>
    <property type="evidence" value="ECO:0007669"/>
    <property type="project" value="InterPro"/>
</dbReference>
<dbReference type="InterPro" id="IPR000182">
    <property type="entry name" value="GNAT_dom"/>
</dbReference>
<dbReference type="EMBL" id="JAAPAO010000277">
    <property type="protein sequence ID" value="KAF4664880.1"/>
    <property type="molecule type" value="Genomic_DNA"/>
</dbReference>
<sequence>MTGGFLNVCKKADITCFVAVDSEFESYFRKCILFFRVQTVIGFISTEIPNPDIEPEVEKLNQRLNQGQIVEVDVKWWRKGIATNLVNKRLDDIRKTMRKVVAVYLDVRVANKGAIDLYTKTGFDVVTKDAVWMAMTVESNCHLGSNAYAKKGETEQEQWKQGSKGDMLLAPGVAVTDSLINLCPRASGALKKSV</sequence>
<dbReference type="Proteomes" id="UP000591131">
    <property type="component" value="Unassembled WGS sequence"/>
</dbReference>
<dbReference type="OrthoDB" id="47374at2759"/>
<keyword evidence="3" id="KW-1185">Reference proteome</keyword>
<accession>A0A7J6M0Y9</accession>
<name>A0A7J6M0Y9_PERCH</name>
<dbReference type="PROSITE" id="PS51186">
    <property type="entry name" value="GNAT"/>
    <property type="match status" value="1"/>
</dbReference>
<dbReference type="Pfam" id="PF00583">
    <property type="entry name" value="Acetyltransf_1"/>
    <property type="match status" value="1"/>
</dbReference>
<dbReference type="InterPro" id="IPR016181">
    <property type="entry name" value="Acyl_CoA_acyltransferase"/>
</dbReference>
<dbReference type="Gene3D" id="3.40.630.30">
    <property type="match status" value="1"/>
</dbReference>
<comment type="caution">
    <text evidence="2">The sequence shown here is derived from an EMBL/GenBank/DDBJ whole genome shotgun (WGS) entry which is preliminary data.</text>
</comment>
<evidence type="ECO:0000259" key="1">
    <source>
        <dbReference type="PROSITE" id="PS51186"/>
    </source>
</evidence>
<protein>
    <recommendedName>
        <fullName evidence="1">N-acetyltransferase domain-containing protein</fullName>
    </recommendedName>
</protein>
<evidence type="ECO:0000313" key="3">
    <source>
        <dbReference type="Proteomes" id="UP000591131"/>
    </source>
</evidence>
<reference evidence="2 3" key="1">
    <citation type="submission" date="2020-04" db="EMBL/GenBank/DDBJ databases">
        <title>Perkinsus chesapeaki whole genome sequence.</title>
        <authorList>
            <person name="Bogema D.R."/>
        </authorList>
    </citation>
    <scope>NUCLEOTIDE SEQUENCE [LARGE SCALE GENOMIC DNA]</scope>
    <source>
        <strain evidence="2">ATCC PRA-425</strain>
    </source>
</reference>